<proteinExistence type="inferred from homology"/>
<evidence type="ECO:0000256" key="5">
    <source>
        <dbReference type="SAM" id="MobiDB-lite"/>
    </source>
</evidence>
<evidence type="ECO:0000256" key="4">
    <source>
        <dbReference type="ARBA" id="ARBA00023242"/>
    </source>
</evidence>
<feature type="region of interest" description="Disordered" evidence="5">
    <location>
        <begin position="388"/>
        <end position="453"/>
    </location>
</feature>
<feature type="compositionally biased region" description="Low complexity" evidence="5">
    <location>
        <begin position="539"/>
        <end position="557"/>
    </location>
</feature>
<evidence type="ECO:0000313" key="7">
    <source>
        <dbReference type="Proteomes" id="UP000652761"/>
    </source>
</evidence>
<keyword evidence="4" id="KW-0539">Nucleus</keyword>
<dbReference type="InterPro" id="IPR010301">
    <property type="entry name" value="RRP1"/>
</dbReference>
<organism evidence="6 7">
    <name type="scientific">Colocasia esculenta</name>
    <name type="common">Wild taro</name>
    <name type="synonym">Arum esculentum</name>
    <dbReference type="NCBI Taxonomy" id="4460"/>
    <lineage>
        <taxon>Eukaryota</taxon>
        <taxon>Viridiplantae</taxon>
        <taxon>Streptophyta</taxon>
        <taxon>Embryophyta</taxon>
        <taxon>Tracheophyta</taxon>
        <taxon>Spermatophyta</taxon>
        <taxon>Magnoliopsida</taxon>
        <taxon>Liliopsida</taxon>
        <taxon>Araceae</taxon>
        <taxon>Aroideae</taxon>
        <taxon>Colocasieae</taxon>
        <taxon>Colocasia</taxon>
    </lineage>
</organism>
<sequence>MYPVTVNGARSPYPFSRVQNPRILSPFTSQARRRFFSFLPSSTVSAVSSPPHVSTSLQNLGFSTPHDPTSGVVSFCLPVSGGSSPSGSRHSPAMDAVATSSAVARRLASCNKATRDRAVRLLKAWLSEHGSTAVSATSEEDLLKIWKGLFYCVWHADKLPVQSELVNRLASLLLGPDPAVAERYLEGFVATIRREWSGIDHLRMDKFYLLIRRFLHHVFLLMSKNAWDRELSGRIFGVFSEKSLLVVDKYAAQGVNYHLAEIFLDEIKEFLPIALGTMDELLKPFFAVLGRSSDKVLVNKIKVNIFDRLLRNGVTYLEHLKAGDEGGLDSGSEVEKMGKIALCLSLSTKLFDLASSTDTVQGNRKVLFSLHEGFLKLEKDLEGSGISIPFSQENGGSEGAPIAVSSESTEQAEVLVEGSDRSSNDVPSKKRKKAKKVVSTSSSKKSKKKINGLTDSAGDSVLSTLVNGGGSADSVENLTVIIKENGDSVPFDETVISNLQKQFEKVAAEAGMTNGTVGTNATLVTTPVLQKRKRAKNAGAKVSASFSVSSKRSSSGKSGDKSAKKVRFSLKNNLVWKPHSPLPPQSLRLPPSATPRGSALKKGVPPGPIRETPIAKKAKVKANSTKKARKSSRSISPAVKRLRKLQSFSA</sequence>
<protein>
    <submittedName>
        <fullName evidence="6">Uncharacterized protein</fullName>
    </submittedName>
</protein>
<reference evidence="6" key="1">
    <citation type="submission" date="2017-07" db="EMBL/GenBank/DDBJ databases">
        <title>Taro Niue Genome Assembly and Annotation.</title>
        <authorList>
            <person name="Atibalentja N."/>
            <person name="Keating K."/>
            <person name="Fields C.J."/>
        </authorList>
    </citation>
    <scope>NUCLEOTIDE SEQUENCE</scope>
    <source>
        <strain evidence="6">Niue_2</strain>
        <tissue evidence="6">Leaf</tissue>
    </source>
</reference>
<dbReference type="AlphaFoldDB" id="A0A843UQR8"/>
<keyword evidence="3" id="KW-0698">rRNA processing</keyword>
<evidence type="ECO:0000256" key="1">
    <source>
        <dbReference type="ARBA" id="ARBA00004123"/>
    </source>
</evidence>
<keyword evidence="7" id="KW-1185">Reference proteome</keyword>
<dbReference type="EMBL" id="NMUH01000858">
    <property type="protein sequence ID" value="MQL85925.1"/>
    <property type="molecule type" value="Genomic_DNA"/>
</dbReference>
<dbReference type="Pfam" id="PF05997">
    <property type="entry name" value="Nop52"/>
    <property type="match status" value="1"/>
</dbReference>
<feature type="compositionally biased region" description="Basic residues" evidence="5">
    <location>
        <begin position="616"/>
        <end position="632"/>
    </location>
</feature>
<evidence type="ECO:0000256" key="2">
    <source>
        <dbReference type="ARBA" id="ARBA00006374"/>
    </source>
</evidence>
<dbReference type="PANTHER" id="PTHR13026">
    <property type="entry name" value="NNP-1 PROTEIN NOVEL NUCLEAR PROTEIN 1 NOP52"/>
    <property type="match status" value="1"/>
</dbReference>
<accession>A0A843UQR8</accession>
<dbReference type="PANTHER" id="PTHR13026:SF0">
    <property type="entry name" value="RIBOSOMAL RNA PROCESSING 1B"/>
    <property type="match status" value="1"/>
</dbReference>
<dbReference type="GO" id="GO:0005634">
    <property type="term" value="C:nucleus"/>
    <property type="evidence" value="ECO:0007669"/>
    <property type="project" value="UniProtKB-SubCell"/>
</dbReference>
<gene>
    <name evidence="6" type="ORF">Taro_018451</name>
</gene>
<comment type="similarity">
    <text evidence="2">Belongs to the RRP1 family.</text>
</comment>
<dbReference type="GO" id="GO:0030688">
    <property type="term" value="C:preribosome, small subunit precursor"/>
    <property type="evidence" value="ECO:0007669"/>
    <property type="project" value="InterPro"/>
</dbReference>
<feature type="region of interest" description="Disordered" evidence="5">
    <location>
        <begin position="532"/>
        <end position="650"/>
    </location>
</feature>
<dbReference type="OrthoDB" id="2019504at2759"/>
<comment type="subcellular location">
    <subcellularLocation>
        <location evidence="1">Nucleus</location>
    </subcellularLocation>
</comment>
<dbReference type="Proteomes" id="UP000652761">
    <property type="component" value="Unassembled WGS sequence"/>
</dbReference>
<name>A0A843UQR8_COLES</name>
<evidence type="ECO:0000256" key="3">
    <source>
        <dbReference type="ARBA" id="ARBA00022552"/>
    </source>
</evidence>
<evidence type="ECO:0000313" key="6">
    <source>
        <dbReference type="EMBL" id="MQL85925.1"/>
    </source>
</evidence>
<comment type="caution">
    <text evidence="6">The sequence shown here is derived from an EMBL/GenBank/DDBJ whole genome shotgun (WGS) entry which is preliminary data.</text>
</comment>
<dbReference type="GO" id="GO:0006364">
    <property type="term" value="P:rRNA processing"/>
    <property type="evidence" value="ECO:0007669"/>
    <property type="project" value="UniProtKB-KW"/>
</dbReference>